<name>A0A1Z4EBU1_9MYCO</name>
<proteinExistence type="predicted"/>
<feature type="compositionally biased region" description="Basic and acidic residues" evidence="1">
    <location>
        <begin position="89"/>
        <end position="103"/>
    </location>
</feature>
<feature type="compositionally biased region" description="Basic and acidic residues" evidence="1">
    <location>
        <begin position="63"/>
        <end position="77"/>
    </location>
</feature>
<feature type="region of interest" description="Disordered" evidence="1">
    <location>
        <begin position="63"/>
        <end position="112"/>
    </location>
</feature>
<dbReference type="OrthoDB" id="4633813at2"/>
<evidence type="ECO:0000313" key="2">
    <source>
        <dbReference type="EMBL" id="BAX90441.1"/>
    </source>
</evidence>
<dbReference type="AlphaFoldDB" id="A0A1Z4EBU1"/>
<organism evidence="2 3">
    <name type="scientific">Mycobacterium shigaense</name>
    <dbReference type="NCBI Taxonomy" id="722731"/>
    <lineage>
        <taxon>Bacteria</taxon>
        <taxon>Bacillati</taxon>
        <taxon>Actinomycetota</taxon>
        <taxon>Actinomycetes</taxon>
        <taxon>Mycobacteriales</taxon>
        <taxon>Mycobacteriaceae</taxon>
        <taxon>Mycobacterium</taxon>
        <taxon>Mycobacterium simiae complex</taxon>
    </lineage>
</organism>
<evidence type="ECO:0000256" key="1">
    <source>
        <dbReference type="SAM" id="MobiDB-lite"/>
    </source>
</evidence>
<reference evidence="3" key="1">
    <citation type="submission" date="2017-06" db="EMBL/GenBank/DDBJ databases">
        <title>Complete Genome Sequence of Mycobacterium shigaense.</title>
        <authorList>
            <person name="Fukano H."/>
            <person name="Yoshida M."/>
            <person name="Kazumi Y."/>
            <person name="Ogura Y."/>
            <person name="Mitarai S."/>
            <person name="Hayashi T."/>
            <person name="Hoshino Y."/>
        </authorList>
    </citation>
    <scope>NUCLEOTIDE SEQUENCE [LARGE SCALE GENOMIC DNA]</scope>
    <source>
        <strain evidence="3">UN-152</strain>
    </source>
</reference>
<sequence>MAEHVKSGQARRGLIDSIKGKAKEVSGAITGNDSLTAEAQLEQKQAQERKEANAIEVLADAEAREARAEEAETKVDGAAKQQSSVQATADEKLEADRLRRQADDLTNEVGLP</sequence>
<gene>
    <name evidence="2" type="ORF">MSG_00275</name>
</gene>
<keyword evidence="3" id="KW-1185">Reference proteome</keyword>
<accession>A0A1Z4EBU1</accession>
<dbReference type="EMBL" id="AP018164">
    <property type="protein sequence ID" value="BAX90441.1"/>
    <property type="molecule type" value="Genomic_DNA"/>
</dbReference>
<evidence type="ECO:0000313" key="3">
    <source>
        <dbReference type="Proteomes" id="UP000217736"/>
    </source>
</evidence>
<dbReference type="KEGG" id="mshg:MSG_00275"/>
<dbReference type="Proteomes" id="UP000217736">
    <property type="component" value="Chromosome"/>
</dbReference>
<protein>
    <submittedName>
        <fullName evidence="2">Uncharacterized protein</fullName>
    </submittedName>
</protein>